<dbReference type="AlphaFoldDB" id="A0A126R112"/>
<evidence type="ECO:0000256" key="6">
    <source>
        <dbReference type="ARBA" id="ARBA00023136"/>
    </source>
</evidence>
<feature type="transmembrane region" description="Helical" evidence="7">
    <location>
        <begin position="336"/>
        <end position="357"/>
    </location>
</feature>
<dbReference type="InterPro" id="IPR006043">
    <property type="entry name" value="NCS2"/>
</dbReference>
<evidence type="ECO:0000256" key="2">
    <source>
        <dbReference type="ARBA" id="ARBA00008821"/>
    </source>
</evidence>
<comment type="subcellular location">
    <subcellularLocation>
        <location evidence="1">Membrane</location>
        <topology evidence="1">Multi-pass membrane protein</topology>
    </subcellularLocation>
</comment>
<dbReference type="KEGG" id="mol:YLM1_1092"/>
<dbReference type="RefSeq" id="WP_067147058.1">
    <property type="nucleotide sequence ID" value="NZ_CP014265.1"/>
</dbReference>
<evidence type="ECO:0000256" key="5">
    <source>
        <dbReference type="ARBA" id="ARBA00022989"/>
    </source>
</evidence>
<dbReference type="NCBIfam" id="NF037981">
    <property type="entry name" value="NCS2_1"/>
    <property type="match status" value="1"/>
</dbReference>
<reference evidence="9" key="2">
    <citation type="submission" date="2016-02" db="EMBL/GenBank/DDBJ databases">
        <title>The draft genome sequence of the rumen methanogen Methanobrevibacter olleyae YLM1.</title>
        <authorList>
            <consortium name="New Zealand Agricultural Greenhouse Gas Research Centre/Pastoral Greenhouse Gas Research Consortium"/>
            <person name="Kelly W.J."/>
            <person name="Li D."/>
            <person name="Lambie S.C."/>
            <person name="Attwood G.T."/>
            <person name="Altermann E."/>
            <person name="Leahy S.C."/>
        </authorList>
    </citation>
    <scope>NUCLEOTIDE SEQUENCE [LARGE SCALE GENOMIC DNA]</scope>
    <source>
        <strain evidence="9">YLM1</strain>
    </source>
</reference>
<dbReference type="GO" id="GO:0005886">
    <property type="term" value="C:plasma membrane"/>
    <property type="evidence" value="ECO:0007669"/>
    <property type="project" value="TreeGrafter"/>
</dbReference>
<dbReference type="PANTHER" id="PTHR42810">
    <property type="entry name" value="PURINE PERMEASE C1399.01C-RELATED"/>
    <property type="match status" value="1"/>
</dbReference>
<comment type="similarity">
    <text evidence="2">Belongs to the nucleobase:cation symporter-2 (NCS2) (TC 2.A.40) family.</text>
</comment>
<dbReference type="Proteomes" id="UP000066376">
    <property type="component" value="Chromosome"/>
</dbReference>
<feature type="transmembrane region" description="Helical" evidence="7">
    <location>
        <begin position="225"/>
        <end position="248"/>
    </location>
</feature>
<feature type="transmembrane region" description="Helical" evidence="7">
    <location>
        <begin position="129"/>
        <end position="149"/>
    </location>
</feature>
<dbReference type="GeneID" id="28489396"/>
<dbReference type="Pfam" id="PF00860">
    <property type="entry name" value="Xan_ur_permease"/>
    <property type="match status" value="1"/>
</dbReference>
<feature type="transmembrane region" description="Helical" evidence="7">
    <location>
        <begin position="369"/>
        <end position="388"/>
    </location>
</feature>
<gene>
    <name evidence="8" type="ORF">YLM1_1092</name>
</gene>
<keyword evidence="9" id="KW-1185">Reference proteome</keyword>
<evidence type="ECO:0000256" key="1">
    <source>
        <dbReference type="ARBA" id="ARBA00004141"/>
    </source>
</evidence>
<sequence length="429" mass="46657">MDLDFNLDEKPPKIENLLFGIQWLAVSIPIILIIGKIVGSVYTNGNTVSYIQTLLILMGIALLLQVKFGHKLPMVIGPATVLLIAILATLNQGFGSINSSIIISGAILTIIAATGLLKYIKKLFTPRVIIVILLLIAFTLAPTILKLMIETNGVVKFTNLLFSLGLILIILFTHKRLKGLWRSTLPLWIMLFGSLLFYLIFNQGYSQDLNLQFLSLPSINNPILAIPDIGMIFAFIICFLALTINDLGSIQSVGYLLKLNDMDKRIKKGIVVTGLTNILAGILGLVGPVNYSMTPGIIATTKCASRYPLVITAIGMIIIAFSPLTVSIISSIPSPVIAAVLIYIMTAQIGAGINIGIETKAYNNNMDHGIVMGLPIIIATLIVFLPQTLIDQLPLMIRPILTNGFVMGVLTVFILEHLIFKEPKLDAES</sequence>
<dbReference type="PATRIC" id="fig|294671.3.peg.1143"/>
<evidence type="ECO:0000313" key="8">
    <source>
        <dbReference type="EMBL" id="AMK15649.1"/>
    </source>
</evidence>
<keyword evidence="6 7" id="KW-0472">Membrane</keyword>
<feature type="transmembrane region" description="Helical" evidence="7">
    <location>
        <begin position="185"/>
        <end position="205"/>
    </location>
</feature>
<reference evidence="8 9" key="1">
    <citation type="journal article" date="2016" name="Genome Announc.">
        <title>Draft Genome Sequence of the Rumen Methanogen Methanobrevibacter olleyae YLM1.</title>
        <authorList>
            <person name="Kelly W.J."/>
            <person name="Li D."/>
            <person name="Lambie S.C."/>
            <person name="Cox F."/>
            <person name="Attwood G.T."/>
            <person name="Altermann E."/>
            <person name="Leahy S.C."/>
        </authorList>
    </citation>
    <scope>NUCLEOTIDE SEQUENCE [LARGE SCALE GENOMIC DNA]</scope>
    <source>
        <strain evidence="8 9">YLM1</strain>
    </source>
</reference>
<name>A0A126R112_METOL</name>
<keyword evidence="4 7" id="KW-0812">Transmembrane</keyword>
<accession>A0A126R112</accession>
<dbReference type="EMBL" id="CP014265">
    <property type="protein sequence ID" value="AMK15649.1"/>
    <property type="molecule type" value="Genomic_DNA"/>
</dbReference>
<feature type="transmembrane region" description="Helical" evidence="7">
    <location>
        <begin position="96"/>
        <end position="117"/>
    </location>
</feature>
<feature type="transmembrane region" description="Helical" evidence="7">
    <location>
        <begin position="269"/>
        <end position="287"/>
    </location>
</feature>
<feature type="transmembrane region" description="Helical" evidence="7">
    <location>
        <begin position="400"/>
        <end position="420"/>
    </location>
</feature>
<evidence type="ECO:0000256" key="4">
    <source>
        <dbReference type="ARBA" id="ARBA00022692"/>
    </source>
</evidence>
<dbReference type="PANTHER" id="PTHR42810:SF1">
    <property type="entry name" value="PURINE PERMEASE YWDJ-RELATED"/>
    <property type="match status" value="1"/>
</dbReference>
<organism evidence="8 9">
    <name type="scientific">Methanobrevibacter olleyae</name>
    <dbReference type="NCBI Taxonomy" id="294671"/>
    <lineage>
        <taxon>Archaea</taxon>
        <taxon>Methanobacteriati</taxon>
        <taxon>Methanobacteriota</taxon>
        <taxon>Methanomada group</taxon>
        <taxon>Methanobacteria</taxon>
        <taxon>Methanobacteriales</taxon>
        <taxon>Methanobacteriaceae</taxon>
        <taxon>Methanobrevibacter</taxon>
    </lineage>
</organism>
<evidence type="ECO:0000256" key="7">
    <source>
        <dbReference type="SAM" id="Phobius"/>
    </source>
</evidence>
<protein>
    <submittedName>
        <fullName evidence="8">Xanthine/uracil permease</fullName>
    </submittedName>
</protein>
<evidence type="ECO:0000256" key="3">
    <source>
        <dbReference type="ARBA" id="ARBA00022448"/>
    </source>
</evidence>
<evidence type="ECO:0000313" key="9">
    <source>
        <dbReference type="Proteomes" id="UP000066376"/>
    </source>
</evidence>
<keyword evidence="3" id="KW-0813">Transport</keyword>
<feature type="transmembrane region" description="Helical" evidence="7">
    <location>
        <begin position="72"/>
        <end position="90"/>
    </location>
</feature>
<proteinExistence type="inferred from homology"/>
<feature type="transmembrane region" description="Helical" evidence="7">
    <location>
        <begin position="307"/>
        <end position="329"/>
    </location>
</feature>
<dbReference type="GO" id="GO:0042907">
    <property type="term" value="F:xanthine transmembrane transporter activity"/>
    <property type="evidence" value="ECO:0007669"/>
    <property type="project" value="TreeGrafter"/>
</dbReference>
<feature type="transmembrane region" description="Helical" evidence="7">
    <location>
        <begin position="21"/>
        <end position="42"/>
    </location>
</feature>
<feature type="transmembrane region" description="Helical" evidence="7">
    <location>
        <begin position="155"/>
        <end position="173"/>
    </location>
</feature>
<dbReference type="STRING" id="294671.YLM1_1092"/>
<keyword evidence="5 7" id="KW-1133">Transmembrane helix</keyword>